<evidence type="ECO:0000313" key="2">
    <source>
        <dbReference type="Proteomes" id="UP001232445"/>
    </source>
</evidence>
<sequence length="47" mass="5252">MWYDDFSNLEKDGSGVKVKGSSFQLRGSSPYIGGIILKHHGQHTVHH</sequence>
<evidence type="ECO:0000313" key="1">
    <source>
        <dbReference type="EMBL" id="MDQ0338427.1"/>
    </source>
</evidence>
<dbReference type="EMBL" id="JAUSUQ010000003">
    <property type="protein sequence ID" value="MDQ0338427.1"/>
    <property type="molecule type" value="Genomic_DNA"/>
</dbReference>
<protein>
    <submittedName>
        <fullName evidence="1">Uncharacterized protein</fullName>
    </submittedName>
</protein>
<organism evidence="1 2">
    <name type="scientific">Caldalkalibacillus uzonensis</name>
    <dbReference type="NCBI Taxonomy" id="353224"/>
    <lineage>
        <taxon>Bacteria</taxon>
        <taxon>Bacillati</taxon>
        <taxon>Bacillota</taxon>
        <taxon>Bacilli</taxon>
        <taxon>Bacillales</taxon>
        <taxon>Bacillaceae</taxon>
        <taxon>Caldalkalibacillus</taxon>
    </lineage>
</organism>
<name>A0ABU0CQJ5_9BACI</name>
<keyword evidence="2" id="KW-1185">Reference proteome</keyword>
<comment type="caution">
    <text evidence="1">The sequence shown here is derived from an EMBL/GenBank/DDBJ whole genome shotgun (WGS) entry which is preliminary data.</text>
</comment>
<proteinExistence type="predicted"/>
<dbReference type="Proteomes" id="UP001232445">
    <property type="component" value="Unassembled WGS sequence"/>
</dbReference>
<gene>
    <name evidence="1" type="ORF">J2S00_001211</name>
</gene>
<accession>A0ABU0CQJ5</accession>
<reference evidence="1 2" key="1">
    <citation type="submission" date="2023-07" db="EMBL/GenBank/DDBJ databases">
        <title>Genomic Encyclopedia of Type Strains, Phase IV (KMG-IV): sequencing the most valuable type-strain genomes for metagenomic binning, comparative biology and taxonomic classification.</title>
        <authorList>
            <person name="Goeker M."/>
        </authorList>
    </citation>
    <scope>NUCLEOTIDE SEQUENCE [LARGE SCALE GENOMIC DNA]</scope>
    <source>
        <strain evidence="1 2">DSM 17740</strain>
    </source>
</reference>